<keyword evidence="2" id="KW-1185">Reference proteome</keyword>
<organism evidence="1 2">
    <name type="scientific">Streptosporangium jomthongense</name>
    <dbReference type="NCBI Taxonomy" id="1193683"/>
    <lineage>
        <taxon>Bacteria</taxon>
        <taxon>Bacillati</taxon>
        <taxon>Actinomycetota</taxon>
        <taxon>Actinomycetes</taxon>
        <taxon>Streptosporangiales</taxon>
        <taxon>Streptosporangiaceae</taxon>
        <taxon>Streptosporangium</taxon>
    </lineage>
</organism>
<sequence length="66" mass="7238">MSAAEDLDVNTMNRTELVKHVKNCDDCGADDPAMCKAARTSSISDLRDYVATAHDPRWKAIAGRTK</sequence>
<name>A0ABV8EVK3_9ACTN</name>
<dbReference type="RefSeq" id="WP_386188524.1">
    <property type="nucleotide sequence ID" value="NZ_JBHSBC010000004.1"/>
</dbReference>
<evidence type="ECO:0000313" key="2">
    <source>
        <dbReference type="Proteomes" id="UP001595698"/>
    </source>
</evidence>
<proteinExistence type="predicted"/>
<dbReference type="Proteomes" id="UP001595698">
    <property type="component" value="Unassembled WGS sequence"/>
</dbReference>
<evidence type="ECO:0000313" key="1">
    <source>
        <dbReference type="EMBL" id="MFC3979691.1"/>
    </source>
</evidence>
<reference evidence="2" key="1">
    <citation type="journal article" date="2019" name="Int. J. Syst. Evol. Microbiol.">
        <title>The Global Catalogue of Microorganisms (GCM) 10K type strain sequencing project: providing services to taxonomists for standard genome sequencing and annotation.</title>
        <authorList>
            <consortium name="The Broad Institute Genomics Platform"/>
            <consortium name="The Broad Institute Genome Sequencing Center for Infectious Disease"/>
            <person name="Wu L."/>
            <person name="Ma J."/>
        </authorList>
    </citation>
    <scope>NUCLEOTIDE SEQUENCE [LARGE SCALE GENOMIC DNA]</scope>
    <source>
        <strain evidence="2">TBRC 7912</strain>
    </source>
</reference>
<dbReference type="EMBL" id="JBHSBC010000004">
    <property type="protein sequence ID" value="MFC3979691.1"/>
    <property type="molecule type" value="Genomic_DNA"/>
</dbReference>
<accession>A0ABV8EVK3</accession>
<gene>
    <name evidence="1" type="ORF">ACFOYY_06155</name>
</gene>
<protein>
    <submittedName>
        <fullName evidence="1">Uncharacterized protein</fullName>
    </submittedName>
</protein>
<comment type="caution">
    <text evidence="1">The sequence shown here is derived from an EMBL/GenBank/DDBJ whole genome shotgun (WGS) entry which is preliminary data.</text>
</comment>